<evidence type="ECO:0000313" key="4">
    <source>
        <dbReference type="Proteomes" id="UP000319941"/>
    </source>
</evidence>
<dbReference type="InterPro" id="IPR036629">
    <property type="entry name" value="YjbJ_sf"/>
</dbReference>
<evidence type="ECO:0000259" key="2">
    <source>
        <dbReference type="Pfam" id="PF05532"/>
    </source>
</evidence>
<evidence type="ECO:0000256" key="1">
    <source>
        <dbReference type="ARBA" id="ARBA00009129"/>
    </source>
</evidence>
<dbReference type="PANTHER" id="PTHR34977">
    <property type="entry name" value="UPF0337 PROTEIN YJBJ"/>
    <property type="match status" value="1"/>
</dbReference>
<feature type="domain" description="CsbD-like" evidence="2">
    <location>
        <begin position="4"/>
        <end position="56"/>
    </location>
</feature>
<organism evidence="3 4">
    <name type="scientific">Cobetia crustatorum</name>
    <dbReference type="NCBI Taxonomy" id="553385"/>
    <lineage>
        <taxon>Bacteria</taxon>
        <taxon>Pseudomonadati</taxon>
        <taxon>Pseudomonadota</taxon>
        <taxon>Gammaproteobacteria</taxon>
        <taxon>Oceanospirillales</taxon>
        <taxon>Halomonadaceae</taxon>
        <taxon>Cobetia</taxon>
    </lineage>
</organism>
<dbReference type="SUPFAM" id="SSF69047">
    <property type="entry name" value="Hypothetical protein YjbJ"/>
    <property type="match status" value="1"/>
</dbReference>
<dbReference type="Gene3D" id="1.10.1470.10">
    <property type="entry name" value="YjbJ"/>
    <property type="match status" value="1"/>
</dbReference>
<sequence length="64" mass="7432">MNSDIAEGKWKQLKGKVREGWGELTDDDVDEIAGRRENFVGKVQERYGMKKDEAEKEWDKLSDS</sequence>
<comment type="caution">
    <text evidence="3">The sequence shown here is derived from an EMBL/GenBank/DDBJ whole genome shotgun (WGS) entry which is preliminary data.</text>
</comment>
<keyword evidence="4" id="KW-1185">Reference proteome</keyword>
<gene>
    <name evidence="3" type="ORF">FQP86_13775</name>
</gene>
<dbReference type="AlphaFoldDB" id="A0A558HI96"/>
<dbReference type="EMBL" id="VNFH01000009">
    <property type="protein sequence ID" value="TVU68827.1"/>
    <property type="molecule type" value="Genomic_DNA"/>
</dbReference>
<accession>A0A558HI96</accession>
<dbReference type="PANTHER" id="PTHR34977:SF1">
    <property type="entry name" value="UPF0337 PROTEIN YJBJ"/>
    <property type="match status" value="1"/>
</dbReference>
<dbReference type="InterPro" id="IPR026042">
    <property type="entry name" value="YjbJ"/>
</dbReference>
<dbReference type="RefSeq" id="WP_024950898.1">
    <property type="nucleotide sequence ID" value="NZ_CAWOWR010000147.1"/>
</dbReference>
<dbReference type="PIRSF" id="PIRSF039008">
    <property type="entry name" value="YjbJ"/>
    <property type="match status" value="1"/>
</dbReference>
<protein>
    <submittedName>
        <fullName evidence="3">CsbD family protein</fullName>
    </submittedName>
</protein>
<evidence type="ECO:0000313" key="3">
    <source>
        <dbReference type="EMBL" id="TVU68827.1"/>
    </source>
</evidence>
<proteinExistence type="inferred from homology"/>
<dbReference type="InterPro" id="IPR050423">
    <property type="entry name" value="UPF0337_stress_rsp"/>
</dbReference>
<dbReference type="Proteomes" id="UP000319941">
    <property type="component" value="Unassembled WGS sequence"/>
</dbReference>
<dbReference type="Pfam" id="PF05532">
    <property type="entry name" value="CsbD"/>
    <property type="match status" value="1"/>
</dbReference>
<dbReference type="InterPro" id="IPR008462">
    <property type="entry name" value="CsbD"/>
</dbReference>
<dbReference type="STRING" id="553385.GCA_000591415_00531"/>
<dbReference type="OrthoDB" id="9796058at2"/>
<name>A0A558HI96_9GAMM</name>
<reference evidence="3 4" key="1">
    <citation type="submission" date="2019-07" db="EMBL/GenBank/DDBJ databases">
        <title>Diversity of Bacteria from Kongsfjorden, Arctic.</title>
        <authorList>
            <person name="Yu Y."/>
        </authorList>
    </citation>
    <scope>NUCLEOTIDE SEQUENCE [LARGE SCALE GENOMIC DNA]</scope>
    <source>
        <strain evidence="3 4">SM1923</strain>
    </source>
</reference>
<comment type="similarity">
    <text evidence="1">Belongs to the UPF0337 (CsbD) family.</text>
</comment>